<name>A0A9R1WWS4_LACSA</name>
<proteinExistence type="predicted"/>
<comment type="caution">
    <text evidence="1">The sequence shown here is derived from an EMBL/GenBank/DDBJ whole genome shotgun (WGS) entry which is preliminary data.</text>
</comment>
<organism evidence="1 2">
    <name type="scientific">Lactuca sativa</name>
    <name type="common">Garden lettuce</name>
    <dbReference type="NCBI Taxonomy" id="4236"/>
    <lineage>
        <taxon>Eukaryota</taxon>
        <taxon>Viridiplantae</taxon>
        <taxon>Streptophyta</taxon>
        <taxon>Embryophyta</taxon>
        <taxon>Tracheophyta</taxon>
        <taxon>Spermatophyta</taxon>
        <taxon>Magnoliopsida</taxon>
        <taxon>eudicotyledons</taxon>
        <taxon>Gunneridae</taxon>
        <taxon>Pentapetalae</taxon>
        <taxon>asterids</taxon>
        <taxon>campanulids</taxon>
        <taxon>Asterales</taxon>
        <taxon>Asteraceae</taxon>
        <taxon>Cichorioideae</taxon>
        <taxon>Cichorieae</taxon>
        <taxon>Lactucinae</taxon>
        <taxon>Lactuca</taxon>
    </lineage>
</organism>
<dbReference type="AlphaFoldDB" id="A0A9R1WWS4"/>
<keyword evidence="2" id="KW-1185">Reference proteome</keyword>
<evidence type="ECO:0000313" key="1">
    <source>
        <dbReference type="EMBL" id="KAJ0190596.1"/>
    </source>
</evidence>
<accession>A0A9R1WWS4</accession>
<sequence>MNQKCARGMLFPFNDVMIDNIDERYIGILVHVMTEEVGILEDAISTIIQWLRVIIVLSKTTSAQPSTAKVVMEKNMSKLKANKPRPIESLRGLLKTNLVVHVVADARQGRLIFQ</sequence>
<gene>
    <name evidence="1" type="ORF">LSAT_V11C800446600</name>
</gene>
<evidence type="ECO:0000313" key="2">
    <source>
        <dbReference type="Proteomes" id="UP000235145"/>
    </source>
</evidence>
<dbReference type="Proteomes" id="UP000235145">
    <property type="component" value="Unassembled WGS sequence"/>
</dbReference>
<dbReference type="EMBL" id="NBSK02000008">
    <property type="protein sequence ID" value="KAJ0190596.1"/>
    <property type="molecule type" value="Genomic_DNA"/>
</dbReference>
<reference evidence="1 2" key="1">
    <citation type="journal article" date="2017" name="Nat. Commun.">
        <title>Genome assembly with in vitro proximity ligation data and whole-genome triplication in lettuce.</title>
        <authorList>
            <person name="Reyes-Chin-Wo S."/>
            <person name="Wang Z."/>
            <person name="Yang X."/>
            <person name="Kozik A."/>
            <person name="Arikit S."/>
            <person name="Song C."/>
            <person name="Xia L."/>
            <person name="Froenicke L."/>
            <person name="Lavelle D.O."/>
            <person name="Truco M.J."/>
            <person name="Xia R."/>
            <person name="Zhu S."/>
            <person name="Xu C."/>
            <person name="Xu H."/>
            <person name="Xu X."/>
            <person name="Cox K."/>
            <person name="Korf I."/>
            <person name="Meyers B.C."/>
            <person name="Michelmore R.W."/>
        </authorList>
    </citation>
    <scope>NUCLEOTIDE SEQUENCE [LARGE SCALE GENOMIC DNA]</scope>
    <source>
        <strain evidence="2">cv. Salinas</strain>
        <tissue evidence="1">Seedlings</tissue>
    </source>
</reference>
<protein>
    <submittedName>
        <fullName evidence="1">Uncharacterized protein</fullName>
    </submittedName>
</protein>